<keyword evidence="4 11" id="KW-0963">Cytoplasm</keyword>
<protein>
    <recommendedName>
        <fullName evidence="11">tRNA (uracil-O(2)-)-methyltransferase</fullName>
        <ecNumber evidence="11">2.1.1.211</ecNumber>
    </recommendedName>
</protein>
<keyword evidence="8 11" id="KW-0819">tRNA processing</keyword>
<dbReference type="VEuPathDB" id="VectorBase:MDOMA2_000156"/>
<dbReference type="Proteomes" id="UP001652621">
    <property type="component" value="Unplaced"/>
</dbReference>
<keyword evidence="10" id="KW-0479">Metal-binding</keyword>
<evidence type="ECO:0000259" key="12">
    <source>
        <dbReference type="PROSITE" id="PS50103"/>
    </source>
</evidence>
<dbReference type="OrthoDB" id="10047021at2759"/>
<dbReference type="VEuPathDB" id="VectorBase:MDOA010261"/>
<evidence type="ECO:0000256" key="6">
    <source>
        <dbReference type="ARBA" id="ARBA00022679"/>
    </source>
</evidence>
<organism evidence="13 14">
    <name type="scientific">Musca domestica</name>
    <name type="common">House fly</name>
    <dbReference type="NCBI Taxonomy" id="7370"/>
    <lineage>
        <taxon>Eukaryota</taxon>
        <taxon>Metazoa</taxon>
        <taxon>Ecdysozoa</taxon>
        <taxon>Arthropoda</taxon>
        <taxon>Hexapoda</taxon>
        <taxon>Insecta</taxon>
        <taxon>Pterygota</taxon>
        <taxon>Neoptera</taxon>
        <taxon>Endopterygota</taxon>
        <taxon>Diptera</taxon>
        <taxon>Brachycera</taxon>
        <taxon>Muscomorpha</taxon>
        <taxon>Muscoidea</taxon>
        <taxon>Muscidae</taxon>
        <taxon>Musca</taxon>
    </lineage>
</organism>
<accession>A0A9J7I167</accession>
<evidence type="ECO:0000256" key="1">
    <source>
        <dbReference type="ARBA" id="ARBA00002778"/>
    </source>
</evidence>
<dbReference type="eggNOG" id="KOG3790">
    <property type="taxonomic scope" value="Eukaryota"/>
</dbReference>
<comment type="function">
    <text evidence="11">Adenosyl-L-methionine (AdoMet)-dependent tRNA (uracil-O(2)-)-methyltransferase.</text>
</comment>
<evidence type="ECO:0000256" key="3">
    <source>
        <dbReference type="ARBA" id="ARBA00009056"/>
    </source>
</evidence>
<evidence type="ECO:0000256" key="8">
    <source>
        <dbReference type="ARBA" id="ARBA00022694"/>
    </source>
</evidence>
<keyword evidence="10" id="KW-0863">Zinc-finger</keyword>
<keyword evidence="10" id="KW-0862">Zinc</keyword>
<dbReference type="InterPro" id="IPR011671">
    <property type="entry name" value="tRNA_uracil_MeTrfase"/>
</dbReference>
<evidence type="ECO:0000256" key="10">
    <source>
        <dbReference type="PROSITE-ProRule" id="PRU00723"/>
    </source>
</evidence>
<dbReference type="SUPFAM" id="SSF53335">
    <property type="entry name" value="S-adenosyl-L-methionine-dependent methyltransferases"/>
    <property type="match status" value="1"/>
</dbReference>
<gene>
    <name evidence="14" type="primary">LOC101896924</name>
</gene>
<dbReference type="PROSITE" id="PS50103">
    <property type="entry name" value="ZF_C3H1"/>
    <property type="match status" value="1"/>
</dbReference>
<evidence type="ECO:0000256" key="9">
    <source>
        <dbReference type="ARBA" id="ARBA00047957"/>
    </source>
</evidence>
<keyword evidence="13" id="KW-1185">Reference proteome</keyword>
<keyword evidence="6 11" id="KW-0808">Transferase</keyword>
<evidence type="ECO:0000313" key="14">
    <source>
        <dbReference type="RefSeq" id="XP_005181064.3"/>
    </source>
</evidence>
<evidence type="ECO:0000256" key="7">
    <source>
        <dbReference type="ARBA" id="ARBA00022691"/>
    </source>
</evidence>
<evidence type="ECO:0000256" key="11">
    <source>
        <dbReference type="RuleBase" id="RU368004"/>
    </source>
</evidence>
<evidence type="ECO:0000313" key="13">
    <source>
        <dbReference type="Proteomes" id="UP001652621"/>
    </source>
</evidence>
<sequence length="563" mass="64422">MCCVQLLTSSHIMENQMDLQGFWNAISILINNYHTVNRKICACVINEVRVKPGVSNEDNNVDKVSLGNLKNVSEVPAKCSGFEIDFKCLHKKSKDAIHATGIVDFPKSIFRLSFDSDDIDDFQVSFCDGHLGVVNLNPLADTEKGDRWSEYILKPKLTKWSKVSIDNVSGGSLRLVDIEKYNTLYNEFKRKYSEKAMMFWNDAKESTDPLKFIYEDLAIAAYLIALWQSDSMGHSPVSFADLGCGNGLLVYILNEEGYKGYGYDVRSRKIWSVLPYWVANNLREETIDPGTFHLPPEVDWIIGNHSDELSPWMPVLAAKSHYRMNYFLLPCCAFEFSGRKFQRRNSSMSTYNDFCCYVESISKVCGFETERDRLKIPSTKRIAFIGRRRRYSSTSHLSQIEEINHFVKREKQLFPNNDNIEIKLRDKVETVRNCTQIDKTVIEGIVLKIFGLLLNETDASPRQDLTGAEWLAGRSLAMSEIASGLQKEDLKQIKSECGGLKTLLRNKHEIFELFKPDIVKIRKPQQLQKVCNKVQTVKKRPCFFYTNHPQGCPLPADACSFIH</sequence>
<dbReference type="InterPro" id="IPR029063">
    <property type="entry name" value="SAM-dependent_MTases_sf"/>
</dbReference>
<evidence type="ECO:0000256" key="5">
    <source>
        <dbReference type="ARBA" id="ARBA00022603"/>
    </source>
</evidence>
<dbReference type="GeneID" id="101896924"/>
<comment type="function">
    <text evidence="1">Probable adenosyl-L-methionine (AdoMet)-dependent tRNA (uracil-O(2)-)-methyltransferase.</text>
</comment>
<dbReference type="STRING" id="7370.A0A1I8N0F0"/>
<proteinExistence type="inferred from homology"/>
<keyword evidence="5 11" id="KW-0489">Methyltransferase</keyword>
<evidence type="ECO:0000256" key="4">
    <source>
        <dbReference type="ARBA" id="ARBA00022490"/>
    </source>
</evidence>
<comment type="similarity">
    <text evidence="3 11">Belongs to the TRM44 family.</text>
</comment>
<comment type="catalytic activity">
    <reaction evidence="9 11">
        <text>uridine(44) in tRNA(Ser) + S-adenosyl-L-methionine = 2'-O-methyluridine(44) in tRNA(Ser) + S-adenosyl-L-homocysteine + H(+)</text>
        <dbReference type="Rhea" id="RHEA:43100"/>
        <dbReference type="Rhea" id="RHEA-COMP:10339"/>
        <dbReference type="Rhea" id="RHEA-COMP:10340"/>
        <dbReference type="ChEBI" id="CHEBI:15378"/>
        <dbReference type="ChEBI" id="CHEBI:57856"/>
        <dbReference type="ChEBI" id="CHEBI:59789"/>
        <dbReference type="ChEBI" id="CHEBI:65315"/>
        <dbReference type="ChEBI" id="CHEBI:74478"/>
        <dbReference type="EC" id="2.1.1.211"/>
    </reaction>
</comment>
<dbReference type="Pfam" id="PF07757">
    <property type="entry name" value="AdoMet_MTase"/>
    <property type="match status" value="1"/>
</dbReference>
<reference evidence="14" key="1">
    <citation type="submission" date="2025-08" db="UniProtKB">
        <authorList>
            <consortium name="RefSeq"/>
        </authorList>
    </citation>
    <scope>IDENTIFICATION</scope>
    <source>
        <strain evidence="14">Aabys</strain>
        <tissue evidence="14">Whole body</tissue>
    </source>
</reference>
<feature type="domain" description="C3H1-type" evidence="12">
    <location>
        <begin position="536"/>
        <end position="563"/>
    </location>
</feature>
<feature type="zinc finger region" description="C3H1-type" evidence="10">
    <location>
        <begin position="536"/>
        <end position="563"/>
    </location>
</feature>
<dbReference type="EC" id="2.1.1.211" evidence="11"/>
<name>A0A9J7I167_MUSDO</name>
<dbReference type="RefSeq" id="XP_005181064.3">
    <property type="nucleotide sequence ID" value="XM_005181007.4"/>
</dbReference>
<dbReference type="InterPro" id="IPR000571">
    <property type="entry name" value="Znf_CCCH"/>
</dbReference>
<dbReference type="PANTHER" id="PTHR21210">
    <property type="entry name" value="TRNA (URACIL-O(2)-)-METHYLTRANSFERASE-RELATED"/>
    <property type="match status" value="1"/>
</dbReference>
<keyword evidence="7 11" id="KW-0949">S-adenosyl-L-methionine</keyword>
<comment type="subcellular location">
    <subcellularLocation>
        <location evidence="2 11">Cytoplasm</location>
    </subcellularLocation>
</comment>
<dbReference type="PANTHER" id="PTHR21210:SF0">
    <property type="entry name" value="TRNA (URACIL-O(2)-)-METHYLTRANSFERASE-RELATED"/>
    <property type="match status" value="1"/>
</dbReference>
<evidence type="ECO:0000256" key="2">
    <source>
        <dbReference type="ARBA" id="ARBA00004496"/>
    </source>
</evidence>